<keyword evidence="1" id="KW-0560">Oxidoreductase</keyword>
<evidence type="ECO:0000259" key="2">
    <source>
        <dbReference type="Pfam" id="PF01243"/>
    </source>
</evidence>
<proteinExistence type="predicted"/>
<dbReference type="InterPro" id="IPR012349">
    <property type="entry name" value="Split_barrel_FMN-bd"/>
</dbReference>
<accession>A0A6J6SNW9</accession>
<protein>
    <submittedName>
        <fullName evidence="3">Unannotated protein</fullName>
    </submittedName>
</protein>
<dbReference type="InterPro" id="IPR019920">
    <property type="entry name" value="F420-binding_dom_put"/>
</dbReference>
<evidence type="ECO:0000313" key="3">
    <source>
        <dbReference type="EMBL" id="CAB4736375.1"/>
    </source>
</evidence>
<dbReference type="EMBL" id="CAEZYZ010000004">
    <property type="protein sequence ID" value="CAB4736375.1"/>
    <property type="molecule type" value="Genomic_DNA"/>
</dbReference>
<dbReference type="Pfam" id="PF01243">
    <property type="entry name" value="PNPOx_N"/>
    <property type="match status" value="1"/>
</dbReference>
<name>A0A6J6SNW9_9ZZZZ</name>
<dbReference type="AlphaFoldDB" id="A0A6J6SNW9"/>
<reference evidence="3" key="1">
    <citation type="submission" date="2020-05" db="EMBL/GenBank/DDBJ databases">
        <authorList>
            <person name="Chiriac C."/>
            <person name="Salcher M."/>
            <person name="Ghai R."/>
            <person name="Kavagutti S V."/>
        </authorList>
    </citation>
    <scope>NUCLEOTIDE SEQUENCE</scope>
</reference>
<dbReference type="GO" id="GO:0005829">
    <property type="term" value="C:cytosol"/>
    <property type="evidence" value="ECO:0007669"/>
    <property type="project" value="TreeGrafter"/>
</dbReference>
<dbReference type="NCBIfam" id="TIGR03618">
    <property type="entry name" value="Rv1155_F420"/>
    <property type="match status" value="1"/>
</dbReference>
<organism evidence="3">
    <name type="scientific">freshwater metagenome</name>
    <dbReference type="NCBI Taxonomy" id="449393"/>
    <lineage>
        <taxon>unclassified sequences</taxon>
        <taxon>metagenomes</taxon>
        <taxon>ecological metagenomes</taxon>
    </lineage>
</organism>
<dbReference type="InterPro" id="IPR052019">
    <property type="entry name" value="F420H2_bilvrd_red/Heme_oxyg"/>
</dbReference>
<dbReference type="PANTHER" id="PTHR35176:SF6">
    <property type="entry name" value="HEME OXYGENASE HI_0854-RELATED"/>
    <property type="match status" value="1"/>
</dbReference>
<dbReference type="Gene3D" id="2.30.110.10">
    <property type="entry name" value="Electron Transport, Fmn-binding Protein, Chain A"/>
    <property type="match status" value="1"/>
</dbReference>
<dbReference type="GO" id="GO:0070967">
    <property type="term" value="F:coenzyme F420 binding"/>
    <property type="evidence" value="ECO:0007669"/>
    <property type="project" value="TreeGrafter"/>
</dbReference>
<dbReference type="GO" id="GO:0016627">
    <property type="term" value="F:oxidoreductase activity, acting on the CH-CH group of donors"/>
    <property type="evidence" value="ECO:0007669"/>
    <property type="project" value="TreeGrafter"/>
</dbReference>
<sequence length="131" mass="14337">MTEHFPEAVLAILDAPEFATLATIQPDGQPQLSVVWCARDGDDLLISTVQGRRKYLNLVADPRATVLVYPKANPYTYVEVRGTVTLTTAGGRELIDRLNAEYTGGDRYTGDDGSDNVRVVVRLTPTKVIVC</sequence>
<dbReference type="InterPro" id="IPR011576">
    <property type="entry name" value="Pyridox_Oxase_N"/>
</dbReference>
<evidence type="ECO:0000256" key="1">
    <source>
        <dbReference type="ARBA" id="ARBA00023002"/>
    </source>
</evidence>
<feature type="domain" description="Pyridoxamine 5'-phosphate oxidase N-terminal" evidence="2">
    <location>
        <begin position="6"/>
        <end position="128"/>
    </location>
</feature>
<dbReference type="PANTHER" id="PTHR35176">
    <property type="entry name" value="HEME OXYGENASE HI_0854-RELATED"/>
    <property type="match status" value="1"/>
</dbReference>
<gene>
    <name evidence="3" type="ORF">UFOPK2810_00053</name>
</gene>
<dbReference type="SUPFAM" id="SSF50475">
    <property type="entry name" value="FMN-binding split barrel"/>
    <property type="match status" value="1"/>
</dbReference>